<sequence>MLDFIKNFQSEDISLKKVRNPDISVFKELTGKEGFKHLATYEVSSKRNRLYLCVAQYQVYFPNRYKLESPYKTDYYLYGFLRLDDSIGKVFMRPETTADKITELFKKQELDFSNHKIFSRKYYLLASDHRKVSEKFSTRVLDALSSIDTVLLECNLKRFLFSIDEKPATEESFFKLIELGLVLDKSLNKPQIMWVEKYISYIQKEKQDITLYKRQLLPTAFAAA</sequence>
<protein>
    <submittedName>
        <fullName evidence="1">Uncharacterized protein</fullName>
    </submittedName>
</protein>
<proteinExistence type="predicted"/>
<organism evidence="1 2">
    <name type="scientific">Rufibacter roseus</name>
    <dbReference type="NCBI Taxonomy" id="1567108"/>
    <lineage>
        <taxon>Bacteria</taxon>
        <taxon>Pseudomonadati</taxon>
        <taxon>Bacteroidota</taxon>
        <taxon>Cytophagia</taxon>
        <taxon>Cytophagales</taxon>
        <taxon>Hymenobacteraceae</taxon>
        <taxon>Rufibacter</taxon>
    </lineage>
</organism>
<name>A0ABW2DUI9_9BACT</name>
<dbReference type="EMBL" id="JBHSYQ010000016">
    <property type="protein sequence ID" value="MFC7000128.1"/>
    <property type="molecule type" value="Genomic_DNA"/>
</dbReference>
<reference evidence="2" key="1">
    <citation type="journal article" date="2019" name="Int. J. Syst. Evol. Microbiol.">
        <title>The Global Catalogue of Microorganisms (GCM) 10K type strain sequencing project: providing services to taxonomists for standard genome sequencing and annotation.</title>
        <authorList>
            <consortium name="The Broad Institute Genomics Platform"/>
            <consortium name="The Broad Institute Genome Sequencing Center for Infectious Disease"/>
            <person name="Wu L."/>
            <person name="Ma J."/>
        </authorList>
    </citation>
    <scope>NUCLEOTIDE SEQUENCE [LARGE SCALE GENOMIC DNA]</scope>
    <source>
        <strain evidence="2">CGMCC 4.7393</strain>
    </source>
</reference>
<keyword evidence="2" id="KW-1185">Reference proteome</keyword>
<dbReference type="Proteomes" id="UP001596405">
    <property type="component" value="Unassembled WGS sequence"/>
</dbReference>
<dbReference type="RefSeq" id="WP_066624691.1">
    <property type="nucleotide sequence ID" value="NZ_JBHSYQ010000016.1"/>
</dbReference>
<accession>A0ABW2DUI9</accession>
<comment type="caution">
    <text evidence="1">The sequence shown here is derived from an EMBL/GenBank/DDBJ whole genome shotgun (WGS) entry which is preliminary data.</text>
</comment>
<evidence type="ECO:0000313" key="2">
    <source>
        <dbReference type="Proteomes" id="UP001596405"/>
    </source>
</evidence>
<evidence type="ECO:0000313" key="1">
    <source>
        <dbReference type="EMBL" id="MFC7000128.1"/>
    </source>
</evidence>
<gene>
    <name evidence="1" type="ORF">ACFQHR_21020</name>
</gene>